<protein>
    <recommendedName>
        <fullName evidence="4">Protein-S-isoprenylcysteine O-methyltransferase</fullName>
    </recommendedName>
</protein>
<dbReference type="Gene3D" id="1.20.120.1630">
    <property type="match status" value="1"/>
</dbReference>
<keyword evidence="1" id="KW-0472">Membrane</keyword>
<keyword evidence="3" id="KW-1185">Reference proteome</keyword>
<keyword evidence="1" id="KW-0812">Transmembrane</keyword>
<feature type="transmembrane region" description="Helical" evidence="1">
    <location>
        <begin position="6"/>
        <end position="39"/>
    </location>
</feature>
<accession>A0AA36MM53</accession>
<dbReference type="Proteomes" id="UP001178507">
    <property type="component" value="Unassembled WGS sequence"/>
</dbReference>
<gene>
    <name evidence="2" type="ORF">EVOR1521_LOCUS2688</name>
</gene>
<name>A0AA36MM53_9DINO</name>
<sequence length="72" mass="7977">MWSPTYTGFVVMCLGAVVMAGLSPVRALFTAALGAVLAMKLAEEEKALSEARPEEWSRYCKKVPYKLVPLIW</sequence>
<reference evidence="2" key="1">
    <citation type="submission" date="2023-08" db="EMBL/GenBank/DDBJ databases">
        <authorList>
            <person name="Chen Y."/>
            <person name="Shah S."/>
            <person name="Dougan E. K."/>
            <person name="Thang M."/>
            <person name="Chan C."/>
        </authorList>
    </citation>
    <scope>NUCLEOTIDE SEQUENCE</scope>
</reference>
<organism evidence="2 3">
    <name type="scientific">Effrenium voratum</name>
    <dbReference type="NCBI Taxonomy" id="2562239"/>
    <lineage>
        <taxon>Eukaryota</taxon>
        <taxon>Sar</taxon>
        <taxon>Alveolata</taxon>
        <taxon>Dinophyceae</taxon>
        <taxon>Suessiales</taxon>
        <taxon>Symbiodiniaceae</taxon>
        <taxon>Effrenium</taxon>
    </lineage>
</organism>
<dbReference type="AlphaFoldDB" id="A0AA36MM53"/>
<dbReference type="EMBL" id="CAUJNA010000149">
    <property type="protein sequence ID" value="CAJ1372658.1"/>
    <property type="molecule type" value="Genomic_DNA"/>
</dbReference>
<evidence type="ECO:0000256" key="1">
    <source>
        <dbReference type="SAM" id="Phobius"/>
    </source>
</evidence>
<keyword evidence="1" id="KW-1133">Transmembrane helix</keyword>
<evidence type="ECO:0000313" key="3">
    <source>
        <dbReference type="Proteomes" id="UP001178507"/>
    </source>
</evidence>
<evidence type="ECO:0008006" key="4">
    <source>
        <dbReference type="Google" id="ProtNLM"/>
    </source>
</evidence>
<proteinExistence type="predicted"/>
<evidence type="ECO:0000313" key="2">
    <source>
        <dbReference type="EMBL" id="CAJ1372658.1"/>
    </source>
</evidence>
<comment type="caution">
    <text evidence="2">The sequence shown here is derived from an EMBL/GenBank/DDBJ whole genome shotgun (WGS) entry which is preliminary data.</text>
</comment>